<protein>
    <recommendedName>
        <fullName evidence="7">Restriction endonuclease subunit S</fullName>
    </recommendedName>
</protein>
<dbReference type="Gene3D" id="3.90.220.20">
    <property type="entry name" value="DNA methylase specificity domains"/>
    <property type="match status" value="1"/>
</dbReference>
<evidence type="ECO:0000313" key="3">
    <source>
        <dbReference type="EMBL" id="MDX5952871.1"/>
    </source>
</evidence>
<dbReference type="EMBL" id="JAWXYC010000004">
    <property type="protein sequence ID" value="MDX5952871.1"/>
    <property type="molecule type" value="Genomic_DNA"/>
</dbReference>
<dbReference type="GO" id="GO:0009307">
    <property type="term" value="P:DNA restriction-modification system"/>
    <property type="evidence" value="ECO:0007669"/>
    <property type="project" value="UniProtKB-KW"/>
</dbReference>
<name>A0A0P0F1B2_AZOBR</name>
<dbReference type="SUPFAM" id="SSF116734">
    <property type="entry name" value="DNA methylase specificity domain"/>
    <property type="match status" value="1"/>
</dbReference>
<dbReference type="Proteomes" id="UP000298774">
    <property type="component" value="Chromosome"/>
</dbReference>
<dbReference type="GeneID" id="56450069"/>
<evidence type="ECO:0000313" key="6">
    <source>
        <dbReference type="Proteomes" id="UP001277471"/>
    </source>
</evidence>
<evidence type="ECO:0000256" key="1">
    <source>
        <dbReference type="ARBA" id="ARBA00022747"/>
    </source>
</evidence>
<reference evidence="4 5" key="1">
    <citation type="submission" date="2018-09" db="EMBL/GenBank/DDBJ databases">
        <title>Whole genome based analysis of evolution and adaptive divergence in Indian and Brazilian strains of Azospirillum brasilense.</title>
        <authorList>
            <person name="Singh C."/>
            <person name="Tripathi A.K."/>
        </authorList>
    </citation>
    <scope>NUCLEOTIDE SEQUENCE [LARGE SCALE GENOMIC DNA]</scope>
    <source>
        <strain evidence="4 5">MTCC4038</strain>
    </source>
</reference>
<dbReference type="AlphaFoldDB" id="A0A0P0F1B2"/>
<dbReference type="EMBL" id="CP032339">
    <property type="protein sequence ID" value="QCO09326.1"/>
    <property type="molecule type" value="Genomic_DNA"/>
</dbReference>
<evidence type="ECO:0000256" key="2">
    <source>
        <dbReference type="ARBA" id="ARBA00023125"/>
    </source>
</evidence>
<dbReference type="RefSeq" id="WP_035669481.1">
    <property type="nucleotide sequence ID" value="NZ_CP012914.1"/>
</dbReference>
<keyword evidence="6" id="KW-1185">Reference proteome</keyword>
<proteinExistence type="predicted"/>
<dbReference type="InterPro" id="IPR044946">
    <property type="entry name" value="Restrct_endonuc_typeI_TRD_sf"/>
</dbReference>
<keyword evidence="1" id="KW-0680">Restriction system</keyword>
<evidence type="ECO:0008006" key="7">
    <source>
        <dbReference type="Google" id="ProtNLM"/>
    </source>
</evidence>
<gene>
    <name evidence="4" type="ORF">D3868_09950</name>
    <name evidence="3" type="ORF">SIM66_16965</name>
</gene>
<dbReference type="Proteomes" id="UP001277471">
    <property type="component" value="Unassembled WGS sequence"/>
</dbReference>
<evidence type="ECO:0000313" key="5">
    <source>
        <dbReference type="Proteomes" id="UP000298774"/>
    </source>
</evidence>
<keyword evidence="2" id="KW-0238">DNA-binding</keyword>
<organism evidence="4 5">
    <name type="scientific">Azospirillum brasilense</name>
    <dbReference type="NCBI Taxonomy" id="192"/>
    <lineage>
        <taxon>Bacteria</taxon>
        <taxon>Pseudomonadati</taxon>
        <taxon>Pseudomonadota</taxon>
        <taxon>Alphaproteobacteria</taxon>
        <taxon>Rhodospirillales</taxon>
        <taxon>Azospirillaceae</taxon>
        <taxon>Azospirillum</taxon>
    </lineage>
</organism>
<dbReference type="KEGG" id="abf:AMK58_01870"/>
<dbReference type="GO" id="GO:0003677">
    <property type="term" value="F:DNA binding"/>
    <property type="evidence" value="ECO:0007669"/>
    <property type="project" value="UniProtKB-KW"/>
</dbReference>
<sequence length="461" mass="50250">MSHVPYKIISPELLEAAAGWAPRYFVGLAAAALRAGRGGRSIGDLRGWILEGWRVSDTPGALTYDSRAAATPIYRQANIGHLRLLPSEQHWSPPRIAGRWCARPDDVVLNKLVPVRAAFVSPNARRHPVDGNALIIRGLTTSAAVWVALCLNHPGYEQLLLVESGVLKRVGLGALEALRVPPVPPEMDGLAARVRDILDDATLVSEALHRTREEANAATTTTSRTEHDLAGGSFFARDAVSNESWLPSATALRAEQSALEEDSGWVALDELASFDDRTRLCHAPDGARVLRLSDVGDDLLAPSAADAHASELIPSRTLAKPLVAGDVLLSTLGTSFRAAYADEDMPPNTHPVDGWVRLRFRETPAAWALLLTTAALRSQAARLTVGSAQQFVPPDALRSLRVPAPSRDVRDRWQRAIEQHHAQRRSLDRRWSSLMNELAALFDAVHAPFMPSPVRMKEALR</sequence>
<reference evidence="3 6" key="2">
    <citation type="submission" date="2023-11" db="EMBL/GenBank/DDBJ databases">
        <title>MicrobeMod: A computational toolkit for identifying prokaryotic methylation and restriction-modification with nanopore sequencing.</title>
        <authorList>
            <person name="Crits-Christoph A."/>
            <person name="Kang S.C."/>
            <person name="Lee H."/>
            <person name="Ostrov N."/>
        </authorList>
    </citation>
    <scope>NUCLEOTIDE SEQUENCE [LARGE SCALE GENOMIC DNA]</scope>
    <source>
        <strain evidence="3 6">ATCC 29145</strain>
    </source>
</reference>
<evidence type="ECO:0000313" key="4">
    <source>
        <dbReference type="EMBL" id="QCO09326.1"/>
    </source>
</evidence>
<accession>A0A0P0F1B2</accession>